<evidence type="ECO:0000259" key="11">
    <source>
        <dbReference type="PROSITE" id="PS51456"/>
    </source>
</evidence>
<evidence type="ECO:0000256" key="7">
    <source>
        <dbReference type="ARBA" id="ARBA00054433"/>
    </source>
</evidence>
<evidence type="ECO:0000256" key="2">
    <source>
        <dbReference type="ARBA" id="ARBA00022741"/>
    </source>
</evidence>
<reference evidence="12" key="3">
    <citation type="submission" date="2025-09" db="UniProtKB">
        <authorList>
            <consortium name="Ensembl"/>
        </authorList>
    </citation>
    <scope>IDENTIFICATION</scope>
</reference>
<dbReference type="PRINTS" id="PR00193">
    <property type="entry name" value="MYOSINHEAVY"/>
</dbReference>
<name>A0A670JL88_PODMU</name>
<dbReference type="CDD" id="cd23767">
    <property type="entry name" value="IQCD"/>
    <property type="match status" value="1"/>
</dbReference>
<dbReference type="GO" id="GO:0016887">
    <property type="term" value="F:ATP hydrolysis activity"/>
    <property type="evidence" value="ECO:0007669"/>
    <property type="project" value="Ensembl"/>
</dbReference>
<dbReference type="Gene3D" id="1.20.5.190">
    <property type="match status" value="1"/>
</dbReference>
<dbReference type="OMA" id="CSLETTW"/>
<dbReference type="GO" id="GO:0160040">
    <property type="term" value="P:mitocytosis"/>
    <property type="evidence" value="ECO:0007669"/>
    <property type="project" value="Ensembl"/>
</dbReference>
<dbReference type="PANTHER" id="PTHR13140">
    <property type="entry name" value="MYOSIN"/>
    <property type="match status" value="1"/>
</dbReference>
<evidence type="ECO:0000256" key="5">
    <source>
        <dbReference type="ARBA" id="ARBA00023175"/>
    </source>
</evidence>
<dbReference type="GO" id="GO:0005829">
    <property type="term" value="C:cytosol"/>
    <property type="evidence" value="ECO:0007669"/>
    <property type="project" value="Ensembl"/>
</dbReference>
<comment type="similarity">
    <text evidence="9">Belongs to the TRAFAC class myosin-kinesin ATPase superfamily. Myosin family.</text>
</comment>
<dbReference type="InterPro" id="IPR000048">
    <property type="entry name" value="IQ_motif_EF-hand-BS"/>
</dbReference>
<keyword evidence="4 9" id="KW-0518">Myosin</keyword>
<dbReference type="Gene3D" id="3.40.850.10">
    <property type="entry name" value="Kinesin motor domain"/>
    <property type="match status" value="1"/>
</dbReference>
<evidence type="ECO:0000256" key="1">
    <source>
        <dbReference type="ARBA" id="ARBA00022737"/>
    </source>
</evidence>
<dbReference type="GO" id="GO:0090140">
    <property type="term" value="P:regulation of mitochondrial fission"/>
    <property type="evidence" value="ECO:0007669"/>
    <property type="project" value="Ensembl"/>
</dbReference>
<dbReference type="Proteomes" id="UP000472272">
    <property type="component" value="Chromosome 15"/>
</dbReference>
<evidence type="ECO:0000256" key="6">
    <source>
        <dbReference type="ARBA" id="ARBA00023203"/>
    </source>
</evidence>
<dbReference type="Ensembl" id="ENSPMRT00000027360.1">
    <property type="protein sequence ID" value="ENSPMRP00000025778.1"/>
    <property type="gene ID" value="ENSPMRG00000016688.1"/>
</dbReference>
<dbReference type="SUPFAM" id="SSF52540">
    <property type="entry name" value="P-loop containing nucleoside triphosphate hydrolases"/>
    <property type="match status" value="1"/>
</dbReference>
<dbReference type="Gene3D" id="1.20.120.720">
    <property type="entry name" value="Myosin VI head, motor domain, U50 subdomain"/>
    <property type="match status" value="1"/>
</dbReference>
<sequence length="1164" mass="130067">MRHGSRLLNWNSPTPHIFLGNPTNFRVKHAATLRTLFLGVNLVLELGGASFRGKLAPRLSEREWQSAPSASFGGSRHRMRPAGCKTHASLLGSEPHWISMGLCASHRLALQSCGPLRAPDSPWNPKSGSASQRRGVKSGSSRESGSPSDSNPAASASSSAFARDWLSRPSPTSGGRCFSPVALDSLLLHIYMERVNGTKSHPATSCEEENGLGEDVKSFLGDERQLHCFDDLTKVNPVTTTTVLKCLQARYAIDVFYTNAGSSLVAVNPFRPIPRLYSLELMRDYHTAPHLQELKPHVFVVAEETYRNVQSQIPPVNQSIIVSGESGAGKTWTSRCLMKFYATVASSSTVPKGSVAVERIEKRVLDSNPVMEAFGNACTLRNSNSSRFGKYIQLQLNRSHHLTSASIQTFLLEKTRVAYQAPCERNFHIFYQIAKGASHEERLEWDVPEGAKFCWLPNPEKTLEEDSFEVTREAMSHLGIDCYTQNNVFKILAGLLHLGNIQFSEAEDESQPCELDDSATGFAKTASRLLKVPVEQLLETLRIRTITAGKQRQVFKKACPKVECGTRRDCLAKVVYAKVFDWLVAVINGSINADPSVWSNFIGLLDVYGFESFPDNHLEQLCINYANEKLQQHFVGHFLKAQQEEYAAEGLEWSFINYQDNQCCLDVIEGSPVSIFSLLNEECRLNRPSNTNQLQTRIDVALSDNRCVSRDRFSKEPNFIVSHYAGDVRYQVEGMVEKNKDPVPPELVLLLQLSQDSLLQKLFPVETTSQKTSTNEIRTQMKPVVVTVVSKFKGSLEKLMEILHSTTPHYIRCIKPNADCQAALFRKDEVLQQLEACGIVEAVNISAAGFPIRISFESFMERYKVLRSPKQKSNTTHQENGFSHVMGNGLMTASSAEDKSDALRSAVQEILQQMCPPDAPPLKPTENQPCIVPVYCGKTKVFMTNSTLELLEVGRARVLADKAFCIQCCWRRFKRRKLAQERASATVIQSAVRSWLARKHFQRLRKAVRVIKRTWKKWKAKMDVLAAEELDDLEGSPLSSSLRATVSLSETHSKLEKPCPLNAAIQFWPLGLVLSSGPVTLGAFQRDLARLACLQVLQQNNHHKAETKQRTQGVTSIRALPQGSIKFHCRKSPLLYADTRPHTHNCTMTGFNQILLDNYKLLSA</sequence>
<dbReference type="KEGG" id="pmua:114585711"/>
<dbReference type="InterPro" id="IPR036961">
    <property type="entry name" value="Kinesin_motor_dom_sf"/>
</dbReference>
<dbReference type="FunFam" id="1.20.58.530:FF:000013">
    <property type="entry name" value="Unconventional myosin-XIX"/>
    <property type="match status" value="1"/>
</dbReference>
<dbReference type="PANTHER" id="PTHR13140:SF289">
    <property type="entry name" value="UNCONVENTIONAL MYOSIN-XIX"/>
    <property type="match status" value="1"/>
</dbReference>
<evidence type="ECO:0000313" key="12">
    <source>
        <dbReference type="Ensembl" id="ENSPMRP00000025778.1"/>
    </source>
</evidence>
<dbReference type="GO" id="GO:0060002">
    <property type="term" value="F:plus-end directed microfilament motor activity"/>
    <property type="evidence" value="ECO:0007669"/>
    <property type="project" value="Ensembl"/>
</dbReference>
<evidence type="ECO:0000256" key="8">
    <source>
        <dbReference type="ARBA" id="ARBA00073674"/>
    </source>
</evidence>
<dbReference type="GeneTree" id="ENSGT00940000157382"/>
<dbReference type="Gene3D" id="1.10.10.820">
    <property type="match status" value="1"/>
</dbReference>
<dbReference type="AlphaFoldDB" id="A0A670JL88"/>
<reference evidence="12 13" key="1">
    <citation type="journal article" date="2019" name="Proc. Natl. Acad. Sci. U.S.A.">
        <title>Regulatory changes in pterin and carotenoid genes underlie balanced color polymorphisms in the wall lizard.</title>
        <authorList>
            <person name="Andrade P."/>
            <person name="Pinho C."/>
            <person name="Perez I de Lanuza G."/>
            <person name="Afonso S."/>
            <person name="Brejcha J."/>
            <person name="Rubin C.J."/>
            <person name="Wallerman O."/>
            <person name="Pereira P."/>
            <person name="Sabatino S.J."/>
            <person name="Bellati A."/>
            <person name="Pellitteri-Rosa D."/>
            <person name="Bosakova Z."/>
            <person name="Bunikis I."/>
            <person name="Carretero M.A."/>
            <person name="Feiner N."/>
            <person name="Marsik P."/>
            <person name="Pauperio F."/>
            <person name="Salvi D."/>
            <person name="Soler L."/>
            <person name="While G.M."/>
            <person name="Uller T."/>
            <person name="Font E."/>
            <person name="Andersson L."/>
            <person name="Carneiro M."/>
        </authorList>
    </citation>
    <scope>NUCLEOTIDE SEQUENCE</scope>
</reference>
<reference evidence="12" key="2">
    <citation type="submission" date="2025-08" db="UniProtKB">
        <authorList>
            <consortium name="Ensembl"/>
        </authorList>
    </citation>
    <scope>IDENTIFICATION</scope>
</reference>
<evidence type="ECO:0000256" key="4">
    <source>
        <dbReference type="ARBA" id="ARBA00023123"/>
    </source>
</evidence>
<feature type="region of interest" description="Actin-binding" evidence="9">
    <location>
        <begin position="796"/>
        <end position="818"/>
    </location>
</feature>
<keyword evidence="6 9" id="KW-0009">Actin-binding</keyword>
<evidence type="ECO:0000256" key="10">
    <source>
        <dbReference type="SAM" id="MobiDB-lite"/>
    </source>
</evidence>
<dbReference type="SMART" id="SM00015">
    <property type="entry name" value="IQ"/>
    <property type="match status" value="2"/>
</dbReference>
<keyword evidence="5 9" id="KW-0505">Motor protein</keyword>
<proteinExistence type="inferred from homology"/>
<dbReference type="InterPro" id="IPR027417">
    <property type="entry name" value="P-loop_NTPase"/>
</dbReference>
<comment type="function">
    <text evidence="7">Actin-based motor molecule with ATPase activity that localizes to the mitochondrion outer membrane. Motor protein that moves towards the plus-end of actin filaments. Required for mitochondrial inheritance during mitosis. May be involved in mitochondrial transport or positioning.</text>
</comment>
<dbReference type="GO" id="GO:0005524">
    <property type="term" value="F:ATP binding"/>
    <property type="evidence" value="ECO:0007669"/>
    <property type="project" value="UniProtKB-UniRule"/>
</dbReference>
<dbReference type="PROSITE" id="PS50096">
    <property type="entry name" value="IQ"/>
    <property type="match status" value="1"/>
</dbReference>
<feature type="region of interest" description="Disordered" evidence="10">
    <location>
        <begin position="119"/>
        <end position="156"/>
    </location>
</feature>
<gene>
    <name evidence="12" type="primary">MYO19</name>
</gene>
<dbReference type="CTD" id="80179"/>
<dbReference type="Gene3D" id="1.20.58.530">
    <property type="match status" value="1"/>
</dbReference>
<evidence type="ECO:0000313" key="13">
    <source>
        <dbReference type="Proteomes" id="UP000472272"/>
    </source>
</evidence>
<dbReference type="GO" id="GO:0007015">
    <property type="term" value="P:actin filament organization"/>
    <property type="evidence" value="ECO:0007669"/>
    <property type="project" value="TreeGrafter"/>
</dbReference>
<dbReference type="GO" id="GO:0005741">
    <property type="term" value="C:mitochondrial outer membrane"/>
    <property type="evidence" value="ECO:0007669"/>
    <property type="project" value="Ensembl"/>
</dbReference>
<dbReference type="PROSITE" id="PS51456">
    <property type="entry name" value="MYOSIN_MOTOR"/>
    <property type="match status" value="1"/>
</dbReference>
<feature type="compositionally biased region" description="Low complexity" evidence="10">
    <location>
        <begin position="137"/>
        <end position="156"/>
    </location>
</feature>
<dbReference type="SMART" id="SM00242">
    <property type="entry name" value="MYSc"/>
    <property type="match status" value="1"/>
</dbReference>
<dbReference type="Pfam" id="PF00612">
    <property type="entry name" value="IQ"/>
    <property type="match status" value="1"/>
</dbReference>
<keyword evidence="2 9" id="KW-0547">Nucleotide-binding</keyword>
<dbReference type="GO" id="GO:0032027">
    <property type="term" value="F:myosin light chain binding"/>
    <property type="evidence" value="ECO:0007669"/>
    <property type="project" value="Ensembl"/>
</dbReference>
<keyword evidence="13" id="KW-1185">Reference proteome</keyword>
<keyword evidence="3 9" id="KW-0067">ATP-binding</keyword>
<keyword evidence="1" id="KW-0677">Repeat</keyword>
<evidence type="ECO:0000256" key="3">
    <source>
        <dbReference type="ARBA" id="ARBA00022840"/>
    </source>
</evidence>
<dbReference type="OrthoDB" id="6108017at2759"/>
<dbReference type="Gene3D" id="6.20.240.20">
    <property type="match status" value="1"/>
</dbReference>
<dbReference type="GO" id="GO:0034642">
    <property type="term" value="P:mitochondrion migration along actin filament"/>
    <property type="evidence" value="ECO:0007669"/>
    <property type="project" value="Ensembl"/>
</dbReference>
<dbReference type="InterPro" id="IPR001609">
    <property type="entry name" value="Myosin_head_motor_dom-like"/>
</dbReference>
<feature type="domain" description="Myosin motor" evidence="11">
    <location>
        <begin position="227"/>
        <end position="956"/>
    </location>
</feature>
<dbReference type="Pfam" id="PF00063">
    <property type="entry name" value="Myosin_head"/>
    <property type="match status" value="1"/>
</dbReference>
<feature type="binding site" evidence="9">
    <location>
        <begin position="324"/>
        <end position="331"/>
    </location>
    <ligand>
        <name>ATP</name>
        <dbReference type="ChEBI" id="CHEBI:30616"/>
    </ligand>
</feature>
<evidence type="ECO:0000256" key="9">
    <source>
        <dbReference type="PROSITE-ProRule" id="PRU00782"/>
    </source>
</evidence>
<dbReference type="GO" id="GO:0032465">
    <property type="term" value="P:regulation of cytokinesis"/>
    <property type="evidence" value="ECO:0007669"/>
    <property type="project" value="Ensembl"/>
</dbReference>
<accession>A0A670JL88</accession>
<dbReference type="GO" id="GO:0016459">
    <property type="term" value="C:myosin complex"/>
    <property type="evidence" value="ECO:0007669"/>
    <property type="project" value="UniProtKB-KW"/>
</dbReference>
<dbReference type="GO" id="GO:0051015">
    <property type="term" value="F:actin filament binding"/>
    <property type="evidence" value="ECO:0007669"/>
    <property type="project" value="TreeGrafter"/>
</dbReference>
<organism evidence="12 13">
    <name type="scientific">Podarcis muralis</name>
    <name type="common">Wall lizard</name>
    <name type="synonym">Lacerta muralis</name>
    <dbReference type="NCBI Taxonomy" id="64176"/>
    <lineage>
        <taxon>Eukaryota</taxon>
        <taxon>Metazoa</taxon>
        <taxon>Chordata</taxon>
        <taxon>Craniata</taxon>
        <taxon>Vertebrata</taxon>
        <taxon>Euteleostomi</taxon>
        <taxon>Lepidosauria</taxon>
        <taxon>Squamata</taxon>
        <taxon>Bifurcata</taxon>
        <taxon>Unidentata</taxon>
        <taxon>Episquamata</taxon>
        <taxon>Laterata</taxon>
        <taxon>Lacertibaenia</taxon>
        <taxon>Lacertidae</taxon>
        <taxon>Podarcis</taxon>
    </lineage>
</organism>
<dbReference type="GeneID" id="114585711"/>
<protein>
    <recommendedName>
        <fullName evidence="8">Unconventional myosin-XIX</fullName>
    </recommendedName>
</protein>
<dbReference type="RefSeq" id="XP_028564397.1">
    <property type="nucleotide sequence ID" value="XM_028708564.1"/>
</dbReference>